<sequence length="103" mass="11632">MPQLAHHVFFTLKDSSDTATDALITAAKKYLDGHDGCVSFAVGRRTPDLVREVNDQAFHVSLHVVFESRAAHDVYQTHPRHLEFIAEQKDNWAQARVFDSDLA</sequence>
<dbReference type="Proteomes" id="UP000325286">
    <property type="component" value="Chromosome"/>
</dbReference>
<dbReference type="KEGG" id="rul:UC8_43110"/>
<dbReference type="OrthoDB" id="8114960at2"/>
<name>A0A5B9QT91_9BACT</name>
<dbReference type="Gene3D" id="3.30.70.100">
    <property type="match status" value="1"/>
</dbReference>
<evidence type="ECO:0000259" key="1">
    <source>
        <dbReference type="PROSITE" id="PS51502"/>
    </source>
</evidence>
<gene>
    <name evidence="2" type="ORF">UC8_43110</name>
</gene>
<dbReference type="Pfam" id="PF07876">
    <property type="entry name" value="Dabb"/>
    <property type="match status" value="1"/>
</dbReference>
<reference evidence="2 3" key="1">
    <citation type="submission" date="2019-08" db="EMBL/GenBank/DDBJ databases">
        <title>Deep-cultivation of Planctomycetes and their phenomic and genomic characterization uncovers novel biology.</title>
        <authorList>
            <person name="Wiegand S."/>
            <person name="Jogler M."/>
            <person name="Boedeker C."/>
            <person name="Pinto D."/>
            <person name="Vollmers J."/>
            <person name="Rivas-Marin E."/>
            <person name="Kohn T."/>
            <person name="Peeters S.H."/>
            <person name="Heuer A."/>
            <person name="Rast P."/>
            <person name="Oberbeckmann S."/>
            <person name="Bunk B."/>
            <person name="Jeske O."/>
            <person name="Meyerdierks A."/>
            <person name="Storesund J.E."/>
            <person name="Kallscheuer N."/>
            <person name="Luecker S."/>
            <person name="Lage O.M."/>
            <person name="Pohl T."/>
            <person name="Merkel B.J."/>
            <person name="Hornburger P."/>
            <person name="Mueller R.-W."/>
            <person name="Bruemmer F."/>
            <person name="Labrenz M."/>
            <person name="Spormann A.M."/>
            <person name="Op den Camp H."/>
            <person name="Overmann J."/>
            <person name="Amann R."/>
            <person name="Jetten M.S.M."/>
            <person name="Mascher T."/>
            <person name="Medema M.H."/>
            <person name="Devos D.P."/>
            <person name="Kaster A.-K."/>
            <person name="Ovreas L."/>
            <person name="Rohde M."/>
            <person name="Galperin M.Y."/>
            <person name="Jogler C."/>
        </authorList>
    </citation>
    <scope>NUCLEOTIDE SEQUENCE [LARGE SCALE GENOMIC DNA]</scope>
    <source>
        <strain evidence="2 3">UC8</strain>
    </source>
</reference>
<dbReference type="InterPro" id="IPR013097">
    <property type="entry name" value="Dabb"/>
</dbReference>
<dbReference type="AlphaFoldDB" id="A0A5B9QT91"/>
<dbReference type="SMART" id="SM00886">
    <property type="entry name" value="Dabb"/>
    <property type="match status" value="1"/>
</dbReference>
<evidence type="ECO:0000313" key="2">
    <source>
        <dbReference type="EMBL" id="QEG42277.1"/>
    </source>
</evidence>
<dbReference type="SUPFAM" id="SSF54909">
    <property type="entry name" value="Dimeric alpha+beta barrel"/>
    <property type="match status" value="1"/>
</dbReference>
<proteinExistence type="predicted"/>
<feature type="domain" description="Stress-response A/B barrel" evidence="1">
    <location>
        <begin position="4"/>
        <end position="100"/>
    </location>
</feature>
<dbReference type="PROSITE" id="PS51502">
    <property type="entry name" value="S_R_A_B_BARREL"/>
    <property type="match status" value="1"/>
</dbReference>
<dbReference type="RefSeq" id="WP_068131519.1">
    <property type="nucleotide sequence ID" value="NZ_CP042914.1"/>
</dbReference>
<dbReference type="InterPro" id="IPR011008">
    <property type="entry name" value="Dimeric_a/b-barrel"/>
</dbReference>
<keyword evidence="3" id="KW-1185">Reference proteome</keyword>
<organism evidence="2 3">
    <name type="scientific">Roseimaritima ulvae</name>
    <dbReference type="NCBI Taxonomy" id="980254"/>
    <lineage>
        <taxon>Bacteria</taxon>
        <taxon>Pseudomonadati</taxon>
        <taxon>Planctomycetota</taxon>
        <taxon>Planctomycetia</taxon>
        <taxon>Pirellulales</taxon>
        <taxon>Pirellulaceae</taxon>
        <taxon>Roseimaritima</taxon>
    </lineage>
</organism>
<protein>
    <submittedName>
        <fullName evidence="2">Stress responsive A/B Barrel Domain protein</fullName>
    </submittedName>
</protein>
<accession>A0A5B9QT91</accession>
<dbReference type="EMBL" id="CP042914">
    <property type="protein sequence ID" value="QEG42277.1"/>
    <property type="molecule type" value="Genomic_DNA"/>
</dbReference>
<evidence type="ECO:0000313" key="3">
    <source>
        <dbReference type="Proteomes" id="UP000325286"/>
    </source>
</evidence>